<dbReference type="EMBL" id="LUGG01000023">
    <property type="protein sequence ID" value="OBZ67932.1"/>
    <property type="molecule type" value="Genomic_DNA"/>
</dbReference>
<evidence type="ECO:0000313" key="2">
    <source>
        <dbReference type="Proteomes" id="UP000092993"/>
    </source>
</evidence>
<protein>
    <submittedName>
        <fullName evidence="1">Uncharacterized protein</fullName>
    </submittedName>
</protein>
<evidence type="ECO:0000313" key="1">
    <source>
        <dbReference type="EMBL" id="OBZ67932.1"/>
    </source>
</evidence>
<name>A0A1C7LTB3_GRIFR</name>
<gene>
    <name evidence="1" type="ORF">A0H81_12295</name>
</gene>
<accession>A0A1C7LTB3</accession>
<organism evidence="1 2">
    <name type="scientific">Grifola frondosa</name>
    <name type="common">Maitake</name>
    <name type="synonym">Polyporus frondosus</name>
    <dbReference type="NCBI Taxonomy" id="5627"/>
    <lineage>
        <taxon>Eukaryota</taxon>
        <taxon>Fungi</taxon>
        <taxon>Dikarya</taxon>
        <taxon>Basidiomycota</taxon>
        <taxon>Agaricomycotina</taxon>
        <taxon>Agaricomycetes</taxon>
        <taxon>Polyporales</taxon>
        <taxon>Grifolaceae</taxon>
        <taxon>Grifola</taxon>
    </lineage>
</organism>
<proteinExistence type="predicted"/>
<comment type="caution">
    <text evidence="1">The sequence shown here is derived from an EMBL/GenBank/DDBJ whole genome shotgun (WGS) entry which is preliminary data.</text>
</comment>
<reference evidence="1 2" key="1">
    <citation type="submission" date="2016-03" db="EMBL/GenBank/DDBJ databases">
        <title>Whole genome sequencing of Grifola frondosa 9006-11.</title>
        <authorList>
            <person name="Min B."/>
            <person name="Park H."/>
            <person name="Kim J.-G."/>
            <person name="Cho H."/>
            <person name="Oh Y.-L."/>
            <person name="Kong W.-S."/>
            <person name="Choi I.-G."/>
        </authorList>
    </citation>
    <scope>NUCLEOTIDE SEQUENCE [LARGE SCALE GENOMIC DNA]</scope>
    <source>
        <strain evidence="1 2">9006-11</strain>
    </source>
</reference>
<keyword evidence="2" id="KW-1185">Reference proteome</keyword>
<dbReference type="Proteomes" id="UP000092993">
    <property type="component" value="Unassembled WGS sequence"/>
</dbReference>
<dbReference type="AlphaFoldDB" id="A0A1C7LTB3"/>
<sequence length="69" mass="8205">MAVDGTKFLASHWMLPDEVQWQSRRQHVQKLHHVVRHRPTGQVYHEDEGAVAADEGPKWHLDAINWRWE</sequence>